<dbReference type="Gene3D" id="1.10.8.930">
    <property type="entry name" value="Protein of unknown function DUF1465"/>
    <property type="match status" value="1"/>
</dbReference>
<dbReference type="InterPro" id="IPR038301">
    <property type="entry name" value="AraC-like_sf"/>
</dbReference>
<evidence type="ECO:0000313" key="1">
    <source>
        <dbReference type="EMBL" id="SEG53911.1"/>
    </source>
</evidence>
<name>A0A1H6AZ73_9HYPH</name>
<sequence>MNDVLMLDAQADDGAISFARGFVRSDAFMLLFREGMGLVEQTAGYLDGEGRQDSAALPRAVALTYATESMRLTTRLMQIASWLLVQRAVAEGEMTAEQARAENNKVRIGEAMVSAIPEEAMRLPPALRELMAHSLRLQERIRHLESQMSGKVSPAEKLNPVQDQLADLQARLGFRR</sequence>
<proteinExistence type="predicted"/>
<dbReference type="InterPro" id="IPR010848">
    <property type="entry name" value="DUF1465"/>
</dbReference>
<gene>
    <name evidence="1" type="ORF">SAMN04488115_106263</name>
</gene>
<organism evidence="1 2">
    <name type="scientific">Bosea lathyri</name>
    <dbReference type="NCBI Taxonomy" id="1036778"/>
    <lineage>
        <taxon>Bacteria</taxon>
        <taxon>Pseudomonadati</taxon>
        <taxon>Pseudomonadota</taxon>
        <taxon>Alphaproteobacteria</taxon>
        <taxon>Hyphomicrobiales</taxon>
        <taxon>Boseaceae</taxon>
        <taxon>Bosea</taxon>
    </lineage>
</organism>
<reference evidence="1 2" key="1">
    <citation type="submission" date="2016-10" db="EMBL/GenBank/DDBJ databases">
        <authorList>
            <person name="de Groot N.N."/>
        </authorList>
    </citation>
    <scope>NUCLEOTIDE SEQUENCE [LARGE SCALE GENOMIC DNA]</scope>
    <source>
        <strain evidence="1 2">DSM 26656</strain>
    </source>
</reference>
<dbReference type="Proteomes" id="UP000236743">
    <property type="component" value="Unassembled WGS sequence"/>
</dbReference>
<dbReference type="RefSeq" id="WP_244595624.1">
    <property type="nucleotide sequence ID" value="NZ_FNUY01000006.1"/>
</dbReference>
<dbReference type="AlphaFoldDB" id="A0A1H6AZ73"/>
<protein>
    <submittedName>
        <fullName evidence="1">Regulator of CtrA degradation</fullName>
    </submittedName>
</protein>
<evidence type="ECO:0000313" key="2">
    <source>
        <dbReference type="Proteomes" id="UP000236743"/>
    </source>
</evidence>
<dbReference type="EMBL" id="FNUY01000006">
    <property type="protein sequence ID" value="SEG53911.1"/>
    <property type="molecule type" value="Genomic_DNA"/>
</dbReference>
<dbReference type="Pfam" id="PF07323">
    <property type="entry name" value="DUF1465"/>
    <property type="match status" value="1"/>
</dbReference>
<accession>A0A1H6AZ73</accession>
<keyword evidence="2" id="KW-1185">Reference proteome</keyword>